<dbReference type="CDD" id="cd00118">
    <property type="entry name" value="LysM"/>
    <property type="match status" value="1"/>
</dbReference>
<dbReference type="AlphaFoldDB" id="A0A563D7N5"/>
<comment type="caution">
    <text evidence="1">The sequence shown here is derived from an EMBL/GenBank/DDBJ whole genome shotgun (WGS) entry which is preliminary data.</text>
</comment>
<evidence type="ECO:0000313" key="1">
    <source>
        <dbReference type="EMBL" id="TWP26107.1"/>
    </source>
</evidence>
<gene>
    <name evidence="1" type="ORF">ETU09_10410</name>
</gene>
<dbReference type="EMBL" id="SELH01000026">
    <property type="protein sequence ID" value="TWP26107.1"/>
    <property type="molecule type" value="Genomic_DNA"/>
</dbReference>
<proteinExistence type="predicted"/>
<dbReference type="InterPro" id="IPR018392">
    <property type="entry name" value="LysM"/>
</dbReference>
<dbReference type="Proteomes" id="UP000319499">
    <property type="component" value="Unassembled WGS sequence"/>
</dbReference>
<dbReference type="OrthoDB" id="1246696at2"/>
<organism evidence="1 2">
    <name type="scientific">Apibacter muscae</name>
    <dbReference type="NCBI Taxonomy" id="2509004"/>
    <lineage>
        <taxon>Bacteria</taxon>
        <taxon>Pseudomonadati</taxon>
        <taxon>Bacteroidota</taxon>
        <taxon>Flavobacteriia</taxon>
        <taxon>Flavobacteriales</taxon>
        <taxon>Weeksellaceae</taxon>
        <taxon>Apibacter</taxon>
    </lineage>
</organism>
<reference evidence="1 2" key="1">
    <citation type="submission" date="2019-02" db="EMBL/GenBank/DDBJ databases">
        <title>Apibacter muscae sp. nov.: a novel member of the house fly microbiota.</title>
        <authorList>
            <person name="Park R."/>
        </authorList>
    </citation>
    <scope>NUCLEOTIDE SEQUENCE [LARGE SCALE GENOMIC DNA]</scope>
    <source>
        <strain evidence="1 2">AL1</strain>
    </source>
</reference>
<keyword evidence="2" id="KW-1185">Reference proteome</keyword>
<evidence type="ECO:0000313" key="2">
    <source>
        <dbReference type="Proteomes" id="UP000319499"/>
    </source>
</evidence>
<accession>A0A563D7N5</accession>
<dbReference type="RefSeq" id="WP_146293505.1">
    <property type="nucleotide sequence ID" value="NZ_SELH01000026.1"/>
</dbReference>
<protein>
    <submittedName>
        <fullName evidence="1">LysM domain-containing protein</fullName>
    </submittedName>
</protein>
<name>A0A563D7N5_9FLAO</name>
<sequence>MEFEIYRIQKGDTLESISKKLNISLFELRNFHNKYCDLKDLIGNKLPAHIKEIKYIPVKDWVQQGLEELKQKNSFSLDFNPSLEKITYHATVTFYEGAKENSVSYLFHIEWIKRNLVRITKEEFLINHQEPDLMADRIALKISQTLFPLELSLDNCGKIFSIQNHREIKNRWPSVKNKIRDYFASEVLEKYLQRNEVIIEDETALLQQIKKDAFLYSFFNGIYQTYQLGENTLTNKYFPLIANLLPIEYAVQTQIEDLAEKEKIKLSFAGTVSDTRSYADVEQGNYYPSIEQEENPQPLQGNYNSWYLLDYDHYRIDSFLLECNLAMKEEQKIEVRAFRIQEPPTLIKEEGIIEIVKPADNKRNRSFLAD</sequence>